<proteinExistence type="predicted"/>
<evidence type="ECO:0008006" key="4">
    <source>
        <dbReference type="Google" id="ProtNLM"/>
    </source>
</evidence>
<feature type="transmembrane region" description="Helical" evidence="1">
    <location>
        <begin position="62"/>
        <end position="82"/>
    </location>
</feature>
<feature type="transmembrane region" description="Helical" evidence="1">
    <location>
        <begin position="117"/>
        <end position="140"/>
    </location>
</feature>
<dbReference type="InterPro" id="IPR007165">
    <property type="entry name" value="Phage_holin_4_2"/>
</dbReference>
<reference evidence="3" key="1">
    <citation type="journal article" date="2014" name="Stand. Genomic Sci.">
        <title>Complete genome sequence of Burkholderia phymatum STM815(T), a broad host range and efficient nitrogen-fixing symbiont of Mimosa species.</title>
        <authorList>
            <person name="Moulin L."/>
            <person name="Klonowska A."/>
            <person name="Caroline B."/>
            <person name="Booth K."/>
            <person name="Vriezen J.A."/>
            <person name="Melkonian R."/>
            <person name="James E.K."/>
            <person name="Young J.P."/>
            <person name="Bena G."/>
            <person name="Hauser L."/>
            <person name="Land M."/>
            <person name="Kyrpides N."/>
            <person name="Bruce D."/>
            <person name="Chain P."/>
            <person name="Copeland A."/>
            <person name="Pitluck S."/>
            <person name="Woyke T."/>
            <person name="Lizotte-Waniewski M."/>
            <person name="Bristow J."/>
            <person name="Riley M."/>
        </authorList>
    </citation>
    <scope>NUCLEOTIDE SEQUENCE [LARGE SCALE GENOMIC DNA]</scope>
    <source>
        <strain evidence="3">DSM 17167 / CIP 108236 / LMG 21445 / STM815</strain>
    </source>
</reference>
<keyword evidence="1" id="KW-0812">Transmembrane</keyword>
<sequence>MRRIASGDASRVPFEFNPDFTLTGDQELFMTILLTWVINALALLIITYIVPSIHIRSFGTALIVALVLGLINAVLRPVLILLTLPVTILTLGLFILVVNALCFWLCASLLKGFEVSGFWSAFFGSILYSIVSWLLSALIFGNRSIG</sequence>
<keyword evidence="1" id="KW-0472">Membrane</keyword>
<evidence type="ECO:0000313" key="3">
    <source>
        <dbReference type="Proteomes" id="UP000001192"/>
    </source>
</evidence>
<keyword evidence="1" id="KW-1133">Transmembrane helix</keyword>
<dbReference type="STRING" id="391038.Bphy_2917"/>
<dbReference type="AlphaFoldDB" id="B2JIP3"/>
<dbReference type="PANTHER" id="PTHR37309:SF1">
    <property type="entry name" value="SLR0284 PROTEIN"/>
    <property type="match status" value="1"/>
</dbReference>
<dbReference type="HOGENOM" id="CLU_120441_2_1_4"/>
<gene>
    <name evidence="2" type="ordered locus">Bphy_2917</name>
</gene>
<dbReference type="KEGG" id="bph:Bphy_2917"/>
<feature type="transmembrane region" description="Helical" evidence="1">
    <location>
        <begin position="88"/>
        <end position="110"/>
    </location>
</feature>
<organism evidence="2 3">
    <name type="scientific">Paraburkholderia phymatum (strain DSM 17167 / CIP 108236 / LMG 21445 / STM815)</name>
    <name type="common">Burkholderia phymatum</name>
    <dbReference type="NCBI Taxonomy" id="391038"/>
    <lineage>
        <taxon>Bacteria</taxon>
        <taxon>Pseudomonadati</taxon>
        <taxon>Pseudomonadota</taxon>
        <taxon>Betaproteobacteria</taxon>
        <taxon>Burkholderiales</taxon>
        <taxon>Burkholderiaceae</taxon>
        <taxon>Paraburkholderia</taxon>
    </lineage>
</organism>
<dbReference type="eggNOG" id="COG1950">
    <property type="taxonomic scope" value="Bacteria"/>
</dbReference>
<accession>B2JIP3</accession>
<dbReference type="PANTHER" id="PTHR37309">
    <property type="entry name" value="SLR0284 PROTEIN"/>
    <property type="match status" value="1"/>
</dbReference>
<feature type="transmembrane region" description="Helical" evidence="1">
    <location>
        <begin position="28"/>
        <end position="50"/>
    </location>
</feature>
<evidence type="ECO:0000256" key="1">
    <source>
        <dbReference type="SAM" id="Phobius"/>
    </source>
</evidence>
<keyword evidence="3" id="KW-1185">Reference proteome</keyword>
<protein>
    <recommendedName>
        <fullName evidence="4">Transmembrane protein</fullName>
    </recommendedName>
</protein>
<evidence type="ECO:0000313" key="2">
    <source>
        <dbReference type="EMBL" id="ACC72089.1"/>
    </source>
</evidence>
<name>B2JIP3_PARP8</name>
<dbReference type="EMBL" id="CP001043">
    <property type="protein sequence ID" value="ACC72089.1"/>
    <property type="molecule type" value="Genomic_DNA"/>
</dbReference>
<dbReference type="Pfam" id="PF04020">
    <property type="entry name" value="Phage_holin_4_2"/>
    <property type="match status" value="1"/>
</dbReference>
<dbReference type="Proteomes" id="UP000001192">
    <property type="component" value="Chromosome 1"/>
</dbReference>